<dbReference type="EMBL" id="JAGPUO010000034">
    <property type="protein sequence ID" value="KAG5655171.1"/>
    <property type="molecule type" value="Genomic_DNA"/>
</dbReference>
<name>A0A9P7KQ79_9HYPO</name>
<dbReference type="AlphaFoldDB" id="A0A9P7KQ79"/>
<keyword evidence="4" id="KW-1185">Reference proteome</keyword>
<gene>
    <name evidence="3" type="ORF">KAF25_001944</name>
</gene>
<dbReference type="InterPro" id="IPR023210">
    <property type="entry name" value="NADP_OxRdtase_dom"/>
</dbReference>
<reference evidence="3" key="1">
    <citation type="submission" date="2021-04" db="EMBL/GenBank/DDBJ databases">
        <title>Draft genome of Fusarium avenaceum strain F156N33, isolated from an atmospheric sample in Virginia.</title>
        <authorList>
            <person name="Yang S."/>
            <person name="Vinatzer B.A."/>
            <person name="Coleman J."/>
        </authorList>
    </citation>
    <scope>NUCLEOTIDE SEQUENCE</scope>
    <source>
        <strain evidence="3">F156N33</strain>
    </source>
</reference>
<organism evidence="3 4">
    <name type="scientific">Fusarium avenaceum</name>
    <dbReference type="NCBI Taxonomy" id="40199"/>
    <lineage>
        <taxon>Eukaryota</taxon>
        <taxon>Fungi</taxon>
        <taxon>Dikarya</taxon>
        <taxon>Ascomycota</taxon>
        <taxon>Pezizomycotina</taxon>
        <taxon>Sordariomycetes</taxon>
        <taxon>Hypocreomycetidae</taxon>
        <taxon>Hypocreales</taxon>
        <taxon>Nectriaceae</taxon>
        <taxon>Fusarium</taxon>
        <taxon>Fusarium tricinctum species complex</taxon>
    </lineage>
</organism>
<feature type="domain" description="NADP-dependent oxidoreductase" evidence="2">
    <location>
        <begin position="46"/>
        <end position="339"/>
    </location>
</feature>
<dbReference type="Pfam" id="PF00248">
    <property type="entry name" value="Aldo_ket_red"/>
    <property type="match status" value="1"/>
</dbReference>
<dbReference type="Gene3D" id="3.20.20.100">
    <property type="entry name" value="NADP-dependent oxidoreductase domain"/>
    <property type="match status" value="1"/>
</dbReference>
<protein>
    <recommendedName>
        <fullName evidence="2">NADP-dependent oxidoreductase domain-containing protein</fullName>
    </recommendedName>
</protein>
<accession>A0A9P7KQ79</accession>
<evidence type="ECO:0000259" key="2">
    <source>
        <dbReference type="Pfam" id="PF00248"/>
    </source>
</evidence>
<dbReference type="GO" id="GO:0005737">
    <property type="term" value="C:cytoplasm"/>
    <property type="evidence" value="ECO:0007669"/>
    <property type="project" value="TreeGrafter"/>
</dbReference>
<dbReference type="InterPro" id="IPR036812">
    <property type="entry name" value="NAD(P)_OxRdtase_dom_sf"/>
</dbReference>
<dbReference type="GO" id="GO:0016491">
    <property type="term" value="F:oxidoreductase activity"/>
    <property type="evidence" value="ECO:0007669"/>
    <property type="project" value="UniProtKB-KW"/>
</dbReference>
<feature type="non-terminal residue" evidence="3">
    <location>
        <position position="1"/>
    </location>
</feature>
<evidence type="ECO:0000313" key="3">
    <source>
        <dbReference type="EMBL" id="KAG5655171.1"/>
    </source>
</evidence>
<dbReference type="PANTHER" id="PTHR43625">
    <property type="entry name" value="AFLATOXIN B1 ALDEHYDE REDUCTASE"/>
    <property type="match status" value="1"/>
</dbReference>
<dbReference type="PANTHER" id="PTHR43625:SF7">
    <property type="entry name" value="REDUCTASE (YAKC), PUTATIVE (AFU_ORTHOLOGUE AFUA_8G01560)-RELATED"/>
    <property type="match status" value="1"/>
</dbReference>
<dbReference type="Proteomes" id="UP000782241">
    <property type="component" value="Unassembled WGS sequence"/>
</dbReference>
<keyword evidence="1" id="KW-0560">Oxidoreductase</keyword>
<evidence type="ECO:0000313" key="4">
    <source>
        <dbReference type="Proteomes" id="UP000782241"/>
    </source>
</evidence>
<sequence>TAITRTIIRTTLRTPTVSTNRSFSQQYAAKMVKTLPFAGIEVPVPGFGAMGISFVMGTNLTPEEAEPLLLKAIELGCTFWDTAVVYSAGINEKLLGDFIRKHNVRDKVFLASKCGFEIFNGGGGRITNSAKHINEYIEGTIERLGFTPDLYYLHRIDPNTPLEESITALDGLRKSGKTKYIGLSEPSAATLRKANSIAKIDAVQSEYSAFETVHETSGVIDACRELGVAFVAFSPLGHGVLVDDFQYKTPDDFAPDDFRRTSPKFQGDNFYKNLAVVNEFRKVAAKKGATMAQVALAWVIAQGFIPIPGTTKVNRLEENWASRNIELSEEEKAELRSLIDNTKPHGARFGAQHAAAAEN</sequence>
<dbReference type="InterPro" id="IPR050791">
    <property type="entry name" value="Aldo-Keto_reductase"/>
</dbReference>
<proteinExistence type="predicted"/>
<evidence type="ECO:0000256" key="1">
    <source>
        <dbReference type="ARBA" id="ARBA00023002"/>
    </source>
</evidence>
<comment type="caution">
    <text evidence="3">The sequence shown here is derived from an EMBL/GenBank/DDBJ whole genome shotgun (WGS) entry which is preliminary data.</text>
</comment>
<dbReference type="SUPFAM" id="SSF51430">
    <property type="entry name" value="NAD(P)-linked oxidoreductase"/>
    <property type="match status" value="1"/>
</dbReference>